<evidence type="ECO:0000313" key="4">
    <source>
        <dbReference type="Proteomes" id="UP000307749"/>
    </source>
</evidence>
<protein>
    <recommendedName>
        <fullName evidence="2">Integrase catalytic domain-containing protein</fullName>
    </recommendedName>
</protein>
<keyword evidence="4" id="KW-1185">Reference proteome</keyword>
<name>A0A4S3KNZ9_9GAMM</name>
<dbReference type="PROSITE" id="PS50994">
    <property type="entry name" value="INTEGRASE"/>
    <property type="match status" value="1"/>
</dbReference>
<evidence type="ECO:0000313" key="3">
    <source>
        <dbReference type="EMBL" id="THD10138.1"/>
    </source>
</evidence>
<comment type="caution">
    <text evidence="3">The sequence shown here is derived from an EMBL/GenBank/DDBJ whole genome shotgun (WGS) entry which is preliminary data.</text>
</comment>
<gene>
    <name evidence="3" type="ORF">B1806_09745</name>
</gene>
<dbReference type="OrthoDB" id="2065409at2"/>
<dbReference type="STRING" id="993689.GCA_002077135_00364"/>
<evidence type="ECO:0000259" key="2">
    <source>
        <dbReference type="PROSITE" id="PS50994"/>
    </source>
</evidence>
<dbReference type="PANTHER" id="PTHR35004:SF8">
    <property type="entry name" value="TRANSPOSASE RV3428C-RELATED"/>
    <property type="match status" value="1"/>
</dbReference>
<accession>A0A4S3KNZ9</accession>
<dbReference type="EMBL" id="MWQO01000033">
    <property type="protein sequence ID" value="THD10138.1"/>
    <property type="molecule type" value="Genomic_DNA"/>
</dbReference>
<dbReference type="InterPro" id="IPR001584">
    <property type="entry name" value="Integrase_cat-core"/>
</dbReference>
<proteinExistence type="predicted"/>
<dbReference type="GO" id="GO:0015074">
    <property type="term" value="P:DNA integration"/>
    <property type="evidence" value="ECO:0007669"/>
    <property type="project" value="InterPro"/>
</dbReference>
<dbReference type="Pfam" id="PF22483">
    <property type="entry name" value="Mu-transpos_C_2"/>
    <property type="match status" value="1"/>
</dbReference>
<feature type="region of interest" description="Disordered" evidence="1">
    <location>
        <begin position="481"/>
        <end position="510"/>
    </location>
</feature>
<dbReference type="NCBIfam" id="NF033546">
    <property type="entry name" value="transpos_IS21"/>
    <property type="match status" value="1"/>
</dbReference>
<sequence>MNDLRTAIRLALSTSLSNREIGRQLRVAYNTIRRYRQVAEANHYQLDALLELDDAALQAKFGKRTPSGAIKRLPDWTYIHRELQRKGVTRTLLWLEYKEEEPATAYEMSRFNELYVAWAGRHALSMRQQYEPGERGFVDFSGTRMQWVDPATGEIHVVEIFVATAGVAGLLFALGVPSQKQEHWIRAHSEWYEALGGVPKITVPDNLKSAVLKAGRDAILNPAYLDMAEHYGTLLLPARARRPRDKPTVEGAVLIFLRWGIARLRNRVFHSLAELNAAIAECVDIVNNRVMRHYQQSRRERFEAIDRPALLPLPRRYEYGDWFGPLHVPPDYHISVKGHFYSVPYRLVQQEVYARSTPTTVEILCGRKRVASHVRSEVVGGKTTDREHMPEHHRAWADHTPDRYLQWAQSVGPQALAVVQKLLTDARHPAGALNACAGLQKLSRTHGQERFELACAKALAIQSPTLKSIRSILQNHLESVSDAKTASRLPPHENLRGAAYYGNQEAGHAG</sequence>
<dbReference type="RefSeq" id="WP_081130392.1">
    <property type="nucleotide sequence ID" value="NZ_LDOS01000005.1"/>
</dbReference>
<dbReference type="InterPro" id="IPR054353">
    <property type="entry name" value="IstA-like_C"/>
</dbReference>
<dbReference type="Proteomes" id="UP000307749">
    <property type="component" value="Unassembled WGS sequence"/>
</dbReference>
<reference evidence="3 4" key="1">
    <citation type="submission" date="2017-02" db="EMBL/GenBank/DDBJ databases">
        <title>Whole genome sequencing of Metallibacterium scheffleri DSM 24874 (T).</title>
        <authorList>
            <person name="Kumar S."/>
            <person name="Patil P."/>
            <person name="Patil P.B."/>
        </authorList>
    </citation>
    <scope>NUCLEOTIDE SEQUENCE [LARGE SCALE GENOMIC DNA]</scope>
    <source>
        <strain evidence="3 4">DSM 24874</strain>
    </source>
</reference>
<dbReference type="AlphaFoldDB" id="A0A4S3KNZ9"/>
<feature type="domain" description="Integrase catalytic" evidence="2">
    <location>
        <begin position="128"/>
        <end position="309"/>
    </location>
</feature>
<evidence type="ECO:0000256" key="1">
    <source>
        <dbReference type="SAM" id="MobiDB-lite"/>
    </source>
</evidence>
<organism evidence="3 4">
    <name type="scientific">Metallibacterium scheffleri</name>
    <dbReference type="NCBI Taxonomy" id="993689"/>
    <lineage>
        <taxon>Bacteria</taxon>
        <taxon>Pseudomonadati</taxon>
        <taxon>Pseudomonadota</taxon>
        <taxon>Gammaproteobacteria</taxon>
        <taxon>Lysobacterales</taxon>
        <taxon>Rhodanobacteraceae</taxon>
        <taxon>Metallibacterium</taxon>
    </lineage>
</organism>
<dbReference type="PANTHER" id="PTHR35004">
    <property type="entry name" value="TRANSPOSASE RV3428C-RELATED"/>
    <property type="match status" value="1"/>
</dbReference>